<reference evidence="1 2" key="1">
    <citation type="submission" date="2017-10" db="EMBL/GenBank/DDBJ databases">
        <title>Comparative genomics in systemic dimorphic fungi from Ajellomycetaceae.</title>
        <authorList>
            <person name="Munoz J.F."/>
            <person name="Mcewen J.G."/>
            <person name="Clay O.K."/>
            <person name="Cuomo C.A."/>
        </authorList>
    </citation>
    <scope>NUCLEOTIDE SEQUENCE [LARGE SCALE GENOMIC DNA]</scope>
    <source>
        <strain evidence="1 2">UAMH7299</strain>
    </source>
</reference>
<protein>
    <submittedName>
        <fullName evidence="1">Uncharacterized protein</fullName>
    </submittedName>
</protein>
<gene>
    <name evidence="1" type="ORF">AJ80_07695</name>
</gene>
<dbReference type="Gene3D" id="3.40.640.10">
    <property type="entry name" value="Type I PLP-dependent aspartate aminotransferase-like (Major domain)"/>
    <property type="match status" value="1"/>
</dbReference>
<dbReference type="Proteomes" id="UP000224634">
    <property type="component" value="Unassembled WGS sequence"/>
</dbReference>
<dbReference type="InterPro" id="IPR015422">
    <property type="entry name" value="PyrdxlP-dep_Trfase_small"/>
</dbReference>
<dbReference type="Gene3D" id="3.90.1150.10">
    <property type="entry name" value="Aspartate Aminotransferase, domain 1"/>
    <property type="match status" value="1"/>
</dbReference>
<accession>A0A2B7XKG7</accession>
<evidence type="ECO:0000313" key="1">
    <source>
        <dbReference type="EMBL" id="PGH09420.1"/>
    </source>
</evidence>
<dbReference type="SUPFAM" id="SSF53383">
    <property type="entry name" value="PLP-dependent transferases"/>
    <property type="match status" value="1"/>
</dbReference>
<organism evidence="1 2">
    <name type="scientific">Polytolypa hystricis (strain UAMH7299)</name>
    <dbReference type="NCBI Taxonomy" id="1447883"/>
    <lineage>
        <taxon>Eukaryota</taxon>
        <taxon>Fungi</taxon>
        <taxon>Dikarya</taxon>
        <taxon>Ascomycota</taxon>
        <taxon>Pezizomycotina</taxon>
        <taxon>Eurotiomycetes</taxon>
        <taxon>Eurotiomycetidae</taxon>
        <taxon>Onygenales</taxon>
        <taxon>Onygenales incertae sedis</taxon>
        <taxon>Polytolypa</taxon>
    </lineage>
</organism>
<comment type="caution">
    <text evidence="1">The sequence shown here is derived from an EMBL/GenBank/DDBJ whole genome shotgun (WGS) entry which is preliminary data.</text>
</comment>
<name>A0A2B7XKG7_POLH7</name>
<keyword evidence="2" id="KW-1185">Reference proteome</keyword>
<dbReference type="EMBL" id="PDNA01000153">
    <property type="protein sequence ID" value="PGH09420.1"/>
    <property type="molecule type" value="Genomic_DNA"/>
</dbReference>
<sequence>MHLDELERCSDRERALGNHVPGCVAYAGDSRSMRIDNLGAIGQRLRSSNIWSHVDACHGSMLAFSRKHRHKISETFQQKITQRDDLLLLNKTDIISCVFLFMPQKCQNSRISVADMEKLNACNKCIKTTIAEKREVYARGFMLKKLTHFLIPEDTAVYVLRTMDGSPLSQATHRRYCIPRTSVLHYPRIPYH</sequence>
<dbReference type="InterPro" id="IPR015424">
    <property type="entry name" value="PyrdxlP-dep_Trfase"/>
</dbReference>
<proteinExistence type="predicted"/>
<dbReference type="InterPro" id="IPR015421">
    <property type="entry name" value="PyrdxlP-dep_Trfase_major"/>
</dbReference>
<dbReference type="AlphaFoldDB" id="A0A2B7XKG7"/>
<dbReference type="OrthoDB" id="392571at2759"/>
<evidence type="ECO:0000313" key="2">
    <source>
        <dbReference type="Proteomes" id="UP000224634"/>
    </source>
</evidence>
<dbReference type="STRING" id="1447883.A0A2B7XKG7"/>